<reference evidence="2" key="1">
    <citation type="submission" date="2016-10" db="EMBL/GenBank/DDBJ databases">
        <authorList>
            <person name="de Groot N.N."/>
        </authorList>
    </citation>
    <scope>NUCLEOTIDE SEQUENCE [LARGE SCALE GENOMIC DNA]</scope>
    <source>
        <strain evidence="2">CCBAU85039</strain>
    </source>
</reference>
<organism evidence="2 4">
    <name type="scientific">Rhizobium tibeticum</name>
    <dbReference type="NCBI Taxonomy" id="501024"/>
    <lineage>
        <taxon>Bacteria</taxon>
        <taxon>Pseudomonadati</taxon>
        <taxon>Pseudomonadota</taxon>
        <taxon>Alphaproteobacteria</taxon>
        <taxon>Hyphomicrobiales</taxon>
        <taxon>Rhizobiaceae</taxon>
        <taxon>Rhizobium/Agrobacterium group</taxon>
        <taxon>Rhizobium</taxon>
    </lineage>
</organism>
<evidence type="ECO:0000256" key="1">
    <source>
        <dbReference type="SAM" id="SignalP"/>
    </source>
</evidence>
<dbReference type="STRING" id="501024.RTCCBAU85039_3446"/>
<evidence type="ECO:0000313" key="2">
    <source>
        <dbReference type="EMBL" id="SEH97765.1"/>
    </source>
</evidence>
<feature type="chain" id="PRO_5030029704" evidence="1">
    <location>
        <begin position="27"/>
        <end position="127"/>
    </location>
</feature>
<dbReference type="EMBL" id="FOCV01000017">
    <property type="protein sequence ID" value="SEO42300.1"/>
    <property type="molecule type" value="Genomic_DNA"/>
</dbReference>
<accession>A0A1H8PK29</accession>
<keyword evidence="1" id="KW-0732">Signal</keyword>
<reference evidence="4" key="2">
    <citation type="submission" date="2016-10" db="EMBL/GenBank/DDBJ databases">
        <authorList>
            <person name="Wibberg D."/>
        </authorList>
    </citation>
    <scope>NUCLEOTIDE SEQUENCE [LARGE SCALE GENOMIC DNA]</scope>
</reference>
<dbReference type="AlphaFoldDB" id="A0A1H8PK29"/>
<dbReference type="Proteomes" id="UP000198939">
    <property type="component" value="Unassembled WGS sequence"/>
</dbReference>
<evidence type="ECO:0000313" key="4">
    <source>
        <dbReference type="Proteomes" id="UP000183063"/>
    </source>
</evidence>
<protein>
    <submittedName>
        <fullName evidence="2">Uncharacterized protein</fullName>
    </submittedName>
</protein>
<name>A0A1H8PK29_9HYPH</name>
<evidence type="ECO:0000313" key="3">
    <source>
        <dbReference type="EMBL" id="SEO42300.1"/>
    </source>
</evidence>
<evidence type="ECO:0000313" key="5">
    <source>
        <dbReference type="Proteomes" id="UP000198939"/>
    </source>
</evidence>
<gene>
    <name evidence="2" type="ORF">RTCCBAU85039_3446</name>
    <name evidence="3" type="ORF">SAMN05216228_10177</name>
</gene>
<dbReference type="EMBL" id="FNXB01000017">
    <property type="protein sequence ID" value="SEH97765.1"/>
    <property type="molecule type" value="Genomic_DNA"/>
</dbReference>
<keyword evidence="5" id="KW-1185">Reference proteome</keyword>
<proteinExistence type="predicted"/>
<reference evidence="3 5" key="3">
    <citation type="submission" date="2016-10" db="EMBL/GenBank/DDBJ databases">
        <authorList>
            <person name="Varghese N."/>
            <person name="Submissions S."/>
        </authorList>
    </citation>
    <scope>NUCLEOTIDE SEQUENCE [LARGE SCALE GENOMIC DNA]</scope>
    <source>
        <strain evidence="3 5">CGMCC 1.7071</strain>
    </source>
</reference>
<dbReference type="Proteomes" id="UP000183063">
    <property type="component" value="Unassembled WGS sequence"/>
</dbReference>
<sequence>MADNRTPLLRSLPFIIALSAPAPTMASWSIENDLSTPDKHGLFEIREEARRFISKENAKGLQQWDVLEPNLKTFVPRCAVPLEARWTPKSFGLSRRSVMVICTVALANVAMENWSVHVPVRRKQNVD</sequence>
<feature type="signal peptide" evidence="1">
    <location>
        <begin position="1"/>
        <end position="26"/>
    </location>
</feature>